<dbReference type="EMBL" id="LAZR01018325">
    <property type="protein sequence ID" value="KKL96830.1"/>
    <property type="molecule type" value="Genomic_DNA"/>
</dbReference>
<organism evidence="1">
    <name type="scientific">marine sediment metagenome</name>
    <dbReference type="NCBI Taxonomy" id="412755"/>
    <lineage>
        <taxon>unclassified sequences</taxon>
        <taxon>metagenomes</taxon>
        <taxon>ecological metagenomes</taxon>
    </lineage>
</organism>
<name>A0A0F9ISU4_9ZZZZ</name>
<sequence>MHALKEQKELGERYKIHFFNFFARLFCTAAEEVITRFGESGREAIIETVKKFGVRRGQEIAKIVNSLGKELTLKNFLVYSTFDTRQTAKYKINLVDGNVEVVIRDCVFFNGCKDWDKLEYGKFYCDYVDEAILRGYNPKLKFEIPSTLTQGNRRCIQRYIV</sequence>
<dbReference type="AlphaFoldDB" id="A0A0F9ISU4"/>
<accession>A0A0F9ISU4</accession>
<gene>
    <name evidence="1" type="ORF">LCGC14_1840520</name>
</gene>
<reference evidence="1" key="1">
    <citation type="journal article" date="2015" name="Nature">
        <title>Complex archaea that bridge the gap between prokaryotes and eukaryotes.</title>
        <authorList>
            <person name="Spang A."/>
            <person name="Saw J.H."/>
            <person name="Jorgensen S.L."/>
            <person name="Zaremba-Niedzwiedzka K."/>
            <person name="Martijn J."/>
            <person name="Lind A.E."/>
            <person name="van Eijk R."/>
            <person name="Schleper C."/>
            <person name="Guy L."/>
            <person name="Ettema T.J."/>
        </authorList>
    </citation>
    <scope>NUCLEOTIDE SEQUENCE</scope>
</reference>
<comment type="caution">
    <text evidence="1">The sequence shown here is derived from an EMBL/GenBank/DDBJ whole genome shotgun (WGS) entry which is preliminary data.</text>
</comment>
<protein>
    <recommendedName>
        <fullName evidence="2">L-2-amino-thiazoline-4-carboxylic acid hydrolase</fullName>
    </recommendedName>
</protein>
<evidence type="ECO:0000313" key="1">
    <source>
        <dbReference type="EMBL" id="KKL96830.1"/>
    </source>
</evidence>
<dbReference type="Pfam" id="PF14196">
    <property type="entry name" value="ATC_hydrolase"/>
    <property type="match status" value="1"/>
</dbReference>
<feature type="non-terminal residue" evidence="1">
    <location>
        <position position="161"/>
    </location>
</feature>
<evidence type="ECO:0008006" key="2">
    <source>
        <dbReference type="Google" id="ProtNLM"/>
    </source>
</evidence>
<proteinExistence type="predicted"/>
<dbReference type="InterPro" id="IPR026002">
    <property type="entry name" value="ATC_hydrolase-like"/>
</dbReference>